<evidence type="ECO:0000259" key="1">
    <source>
        <dbReference type="PROSITE" id="PS50280"/>
    </source>
</evidence>
<keyword evidence="3" id="KW-1185">Reference proteome</keyword>
<dbReference type="CDD" id="cd10540">
    <property type="entry name" value="SET_SpSet7-like"/>
    <property type="match status" value="1"/>
</dbReference>
<reference evidence="2 3" key="1">
    <citation type="submission" date="2024-04" db="EMBL/GenBank/DDBJ databases">
        <title>Symmetric and asymmetric DNA N6-adenine methylation regulates different biological responses in Mucorales.</title>
        <authorList>
            <consortium name="Lawrence Berkeley National Laboratory"/>
            <person name="Lax C."/>
            <person name="Mondo S.J."/>
            <person name="Osorio-Concepcion M."/>
            <person name="Muszewska A."/>
            <person name="Corrochano-Luque M."/>
            <person name="Gutierrez G."/>
            <person name="Riley R."/>
            <person name="Lipzen A."/>
            <person name="Guo J."/>
            <person name="Hundley H."/>
            <person name="Amirebrahimi M."/>
            <person name="Ng V."/>
            <person name="Lorenzo-Gutierrez D."/>
            <person name="Binder U."/>
            <person name="Yang J."/>
            <person name="Song Y."/>
            <person name="Canovas D."/>
            <person name="Navarro E."/>
            <person name="Freitag M."/>
            <person name="Gabaldon T."/>
            <person name="Grigoriev I.V."/>
            <person name="Corrochano L.M."/>
            <person name="Nicolas F.E."/>
            <person name="Garre V."/>
        </authorList>
    </citation>
    <scope>NUCLEOTIDE SEQUENCE [LARGE SCALE GENOMIC DNA]</scope>
    <source>
        <strain evidence="2 3">L51</strain>
    </source>
</reference>
<dbReference type="InterPro" id="IPR046341">
    <property type="entry name" value="SET_dom_sf"/>
</dbReference>
<sequence length="159" mass="18633">MENQNPVALPQHKLSLELRSHPERGRGVFATIPIARNTVVDISPILHFNHEEYSQHGKYTVLDHYTYRWKDGYALALGLGSMFNHSNHPNVGFIRDLENGLIRYIATDDISKDEELCISYGSNIWFKNTEAEEKTELEQKHEPEETEEQWWNHLTWELD</sequence>
<feature type="domain" description="SET" evidence="1">
    <location>
        <begin position="14"/>
        <end position="121"/>
    </location>
</feature>
<dbReference type="Pfam" id="PF00856">
    <property type="entry name" value="SET"/>
    <property type="match status" value="1"/>
</dbReference>
<dbReference type="PANTHER" id="PTHR47332:SF6">
    <property type="entry name" value="SET DOMAIN-CONTAINING PROTEIN"/>
    <property type="match status" value="1"/>
</dbReference>
<evidence type="ECO:0000313" key="2">
    <source>
        <dbReference type="EMBL" id="KAL0089988.1"/>
    </source>
</evidence>
<gene>
    <name evidence="2" type="ORF">J3Q64DRAFT_1393011</name>
</gene>
<dbReference type="SUPFAM" id="SSF82199">
    <property type="entry name" value="SET domain"/>
    <property type="match status" value="1"/>
</dbReference>
<comment type="caution">
    <text evidence="2">The sequence shown here is derived from an EMBL/GenBank/DDBJ whole genome shotgun (WGS) entry which is preliminary data.</text>
</comment>
<dbReference type="InterPro" id="IPR001214">
    <property type="entry name" value="SET_dom"/>
</dbReference>
<dbReference type="EMBL" id="JBCLYO010000004">
    <property type="protein sequence ID" value="KAL0089988.1"/>
    <property type="molecule type" value="Genomic_DNA"/>
</dbReference>
<organism evidence="2 3">
    <name type="scientific">Phycomyces blakesleeanus</name>
    <dbReference type="NCBI Taxonomy" id="4837"/>
    <lineage>
        <taxon>Eukaryota</taxon>
        <taxon>Fungi</taxon>
        <taxon>Fungi incertae sedis</taxon>
        <taxon>Mucoromycota</taxon>
        <taxon>Mucoromycotina</taxon>
        <taxon>Mucoromycetes</taxon>
        <taxon>Mucorales</taxon>
        <taxon>Phycomycetaceae</taxon>
        <taxon>Phycomyces</taxon>
    </lineage>
</organism>
<dbReference type="PROSITE" id="PS50280">
    <property type="entry name" value="SET"/>
    <property type="match status" value="1"/>
</dbReference>
<dbReference type="SMART" id="SM00317">
    <property type="entry name" value="SET"/>
    <property type="match status" value="1"/>
</dbReference>
<evidence type="ECO:0000313" key="3">
    <source>
        <dbReference type="Proteomes" id="UP001448207"/>
    </source>
</evidence>
<accession>A0ABR3B3Z9</accession>
<dbReference type="Gene3D" id="2.170.270.10">
    <property type="entry name" value="SET domain"/>
    <property type="match status" value="1"/>
</dbReference>
<proteinExistence type="predicted"/>
<dbReference type="Proteomes" id="UP001448207">
    <property type="component" value="Unassembled WGS sequence"/>
</dbReference>
<dbReference type="InterPro" id="IPR053185">
    <property type="entry name" value="SET_domain_protein"/>
</dbReference>
<dbReference type="PANTHER" id="PTHR47332">
    <property type="entry name" value="SET DOMAIN-CONTAINING PROTEIN 5"/>
    <property type="match status" value="1"/>
</dbReference>
<name>A0ABR3B3Z9_PHYBL</name>
<protein>
    <recommendedName>
        <fullName evidence="1">SET domain-containing protein</fullName>
    </recommendedName>
</protein>